<dbReference type="PANTHER" id="PTHR30349:SF77">
    <property type="entry name" value="TYROSINE RECOMBINASE XERC"/>
    <property type="match status" value="1"/>
</dbReference>
<dbReference type="InterPro" id="IPR050090">
    <property type="entry name" value="Tyrosine_recombinase_XerCD"/>
</dbReference>
<evidence type="ECO:0000256" key="11">
    <source>
        <dbReference type="NCBIfam" id="TIGR02224"/>
    </source>
</evidence>
<dbReference type="PROSITE" id="PS51898">
    <property type="entry name" value="TYR_RECOMBINASE"/>
    <property type="match status" value="1"/>
</dbReference>
<feature type="active site" evidence="10">
    <location>
        <position position="271"/>
    </location>
</feature>
<comment type="subcellular location">
    <subcellularLocation>
        <location evidence="1 10">Cytoplasm</location>
    </subcellularLocation>
</comment>
<evidence type="ECO:0000259" key="12">
    <source>
        <dbReference type="PROSITE" id="PS51898"/>
    </source>
</evidence>
<dbReference type="GO" id="GO:0009037">
    <property type="term" value="F:tyrosine-based site-specific recombinase activity"/>
    <property type="evidence" value="ECO:0007669"/>
    <property type="project" value="UniProtKB-UniRule"/>
</dbReference>
<dbReference type="eggNOG" id="COG4974">
    <property type="taxonomic scope" value="Bacteria"/>
</dbReference>
<keyword evidence="15" id="KW-1185">Reference proteome</keyword>
<keyword evidence="3 10" id="KW-0963">Cytoplasm</keyword>
<comment type="subunit">
    <text evidence="10">Forms a cyclic heterotetrameric complex composed of two molecules of XerC and two molecules of XerD.</text>
</comment>
<evidence type="ECO:0000256" key="3">
    <source>
        <dbReference type="ARBA" id="ARBA00022490"/>
    </source>
</evidence>
<dbReference type="Proteomes" id="UP000006294">
    <property type="component" value="Chromosome"/>
</dbReference>
<dbReference type="RefSeq" id="WP_015010242.1">
    <property type="nucleotide sequence ID" value="NC_018704.1"/>
</dbReference>
<dbReference type="HAMAP" id="MF_01808">
    <property type="entry name" value="Recomb_XerC_XerD"/>
    <property type="match status" value="1"/>
</dbReference>
<keyword evidence="8 10" id="KW-0233">DNA recombination</keyword>
<keyword evidence="4 10" id="KW-0132">Cell division</keyword>
<accession>K0IYX2</accession>
<evidence type="ECO:0000256" key="7">
    <source>
        <dbReference type="ARBA" id="ARBA00023125"/>
    </source>
</evidence>
<dbReference type="NCBIfam" id="NF001399">
    <property type="entry name" value="PRK00283.1"/>
    <property type="match status" value="1"/>
</dbReference>
<evidence type="ECO:0000313" key="14">
    <source>
        <dbReference type="EMBL" id="BAM47644.1"/>
    </source>
</evidence>
<comment type="function">
    <text evidence="10">Site-specific tyrosine recombinase, which acts by catalyzing the cutting and rejoining of the recombining DNA molecules. The XerC-XerD complex is essential to convert dimers of the bacterial chromosome into monomers to permit their segregation at cell division. It also contributes to the segregational stability of plasmids.</text>
</comment>
<dbReference type="GO" id="GO:0007059">
    <property type="term" value="P:chromosome segregation"/>
    <property type="evidence" value="ECO:0007669"/>
    <property type="project" value="UniProtKB-UniRule"/>
</dbReference>
<proteinExistence type="inferred from homology"/>
<dbReference type="OrthoDB" id="9801717at2"/>
<evidence type="ECO:0000256" key="2">
    <source>
        <dbReference type="ARBA" id="ARBA00006657"/>
    </source>
</evidence>
<feature type="active site" description="O-(3'-phospho-DNA)-tyrosine intermediate" evidence="10">
    <location>
        <position position="280"/>
    </location>
</feature>
<dbReference type="KEGG" id="axl:AXY_15120"/>
<dbReference type="InterPro" id="IPR002104">
    <property type="entry name" value="Integrase_catalytic"/>
</dbReference>
<name>K0IYX2_AMPXN</name>
<gene>
    <name evidence="10 14" type="primary">xerC</name>
    <name evidence="14" type="ordered locus">AXY_15120</name>
</gene>
<feature type="active site" evidence="10">
    <location>
        <position position="248"/>
    </location>
</feature>
<feature type="domain" description="Core-binding (CB)" evidence="13">
    <location>
        <begin position="1"/>
        <end position="87"/>
    </location>
</feature>
<dbReference type="GO" id="GO:0051301">
    <property type="term" value="P:cell division"/>
    <property type="evidence" value="ECO:0007669"/>
    <property type="project" value="UniProtKB-UniRule"/>
</dbReference>
<evidence type="ECO:0000256" key="6">
    <source>
        <dbReference type="ARBA" id="ARBA00022908"/>
    </source>
</evidence>
<feature type="active site" evidence="10">
    <location>
        <position position="148"/>
    </location>
</feature>
<keyword evidence="5 10" id="KW-0159">Chromosome partition</keyword>
<dbReference type="Pfam" id="PF02899">
    <property type="entry name" value="Phage_int_SAM_1"/>
    <property type="match status" value="1"/>
</dbReference>
<evidence type="ECO:0000313" key="15">
    <source>
        <dbReference type="Proteomes" id="UP000006294"/>
    </source>
</evidence>
<evidence type="ECO:0000259" key="13">
    <source>
        <dbReference type="PROSITE" id="PS51900"/>
    </source>
</evidence>
<keyword evidence="7 10" id="KW-0238">DNA-binding</keyword>
<dbReference type="STRING" id="698758.AXY_15120"/>
<dbReference type="InterPro" id="IPR044068">
    <property type="entry name" value="CB"/>
</dbReference>
<evidence type="ECO:0000256" key="1">
    <source>
        <dbReference type="ARBA" id="ARBA00004496"/>
    </source>
</evidence>
<dbReference type="PANTHER" id="PTHR30349">
    <property type="entry name" value="PHAGE INTEGRASE-RELATED"/>
    <property type="match status" value="1"/>
</dbReference>
<dbReference type="NCBIfam" id="TIGR02224">
    <property type="entry name" value="recomb_XerC"/>
    <property type="match status" value="1"/>
</dbReference>
<feature type="active site" evidence="10">
    <location>
        <position position="245"/>
    </location>
</feature>
<dbReference type="SUPFAM" id="SSF56349">
    <property type="entry name" value="DNA breaking-rejoining enzymes"/>
    <property type="match status" value="1"/>
</dbReference>
<dbReference type="EMBL" id="AP012050">
    <property type="protein sequence ID" value="BAM47644.1"/>
    <property type="molecule type" value="Genomic_DNA"/>
</dbReference>
<comment type="similarity">
    <text evidence="2 10">Belongs to the 'phage' integrase family. XerC subfamily.</text>
</comment>
<dbReference type="InterPro" id="IPR011010">
    <property type="entry name" value="DNA_brk_join_enz"/>
</dbReference>
<dbReference type="GO" id="GO:0005737">
    <property type="term" value="C:cytoplasm"/>
    <property type="evidence" value="ECO:0007669"/>
    <property type="project" value="UniProtKB-SubCell"/>
</dbReference>
<sequence length="301" mass="35059">MDNNQLQEQFSLYLKIEKNVSQYTLKYYNQDIDDFNEFLNLEQIEYFSDVDDRTVRYFLTHLYQKKLSRRSVARKISSLRTFYKYLEREKITISNPFLAISLPKTQQSLPHFLYKEELQELFKVSDITTPLGQRNQALLELLYATGIRVSECVNLTIDAIDFSMQTILVMGKGRKERYIPFGSFAHDALKLYINEGREVLVKKNKMGTDYLFLNSNGKQVTTRGIRYILNKIVSDAAISIHVHPHALRHTFATHLLNAGADLRSVQELLGHDHLSSTQVYTHVTKDRLKDVYMKAHPRAKS</sequence>
<keyword evidence="9 10" id="KW-0131">Cell cycle</keyword>
<dbReference type="PATRIC" id="fig|698758.3.peg.1508"/>
<dbReference type="HOGENOM" id="CLU_027562_9_0_9"/>
<evidence type="ECO:0000256" key="9">
    <source>
        <dbReference type="ARBA" id="ARBA00023306"/>
    </source>
</evidence>
<organism evidence="14 15">
    <name type="scientific">Amphibacillus xylanus (strain ATCC 51415 / DSM 6626 / JCM 7361 / LMG 17667 / NBRC 15112 / Ep01)</name>
    <dbReference type="NCBI Taxonomy" id="698758"/>
    <lineage>
        <taxon>Bacteria</taxon>
        <taxon>Bacillati</taxon>
        <taxon>Bacillota</taxon>
        <taxon>Bacilli</taxon>
        <taxon>Bacillales</taxon>
        <taxon>Bacillaceae</taxon>
        <taxon>Amphibacillus</taxon>
    </lineage>
</organism>
<dbReference type="InterPro" id="IPR013762">
    <property type="entry name" value="Integrase-like_cat_sf"/>
</dbReference>
<dbReference type="GO" id="GO:0003677">
    <property type="term" value="F:DNA binding"/>
    <property type="evidence" value="ECO:0007669"/>
    <property type="project" value="UniProtKB-UniRule"/>
</dbReference>
<protein>
    <recommendedName>
        <fullName evidence="10 11">Tyrosine recombinase XerC</fullName>
    </recommendedName>
</protein>
<feature type="domain" description="Tyr recombinase" evidence="12">
    <location>
        <begin position="108"/>
        <end position="293"/>
    </location>
</feature>
<dbReference type="Gene3D" id="1.10.443.10">
    <property type="entry name" value="Intergrase catalytic core"/>
    <property type="match status" value="1"/>
</dbReference>
<dbReference type="InterPro" id="IPR010998">
    <property type="entry name" value="Integrase_recombinase_N"/>
</dbReference>
<dbReference type="InterPro" id="IPR023009">
    <property type="entry name" value="Tyrosine_recombinase_XerC/XerD"/>
</dbReference>
<dbReference type="GO" id="GO:0006313">
    <property type="term" value="P:DNA transposition"/>
    <property type="evidence" value="ECO:0007669"/>
    <property type="project" value="UniProtKB-UniRule"/>
</dbReference>
<dbReference type="InterPro" id="IPR011931">
    <property type="entry name" value="Recomb_XerC"/>
</dbReference>
<dbReference type="CDD" id="cd00798">
    <property type="entry name" value="INT_XerDC_C"/>
    <property type="match status" value="1"/>
</dbReference>
<keyword evidence="6 10" id="KW-0229">DNA integration</keyword>
<evidence type="ECO:0000256" key="8">
    <source>
        <dbReference type="ARBA" id="ARBA00023172"/>
    </source>
</evidence>
<dbReference type="Gene3D" id="1.10.150.130">
    <property type="match status" value="1"/>
</dbReference>
<dbReference type="Pfam" id="PF00589">
    <property type="entry name" value="Phage_integrase"/>
    <property type="match status" value="1"/>
</dbReference>
<evidence type="ECO:0000256" key="5">
    <source>
        <dbReference type="ARBA" id="ARBA00022829"/>
    </source>
</evidence>
<dbReference type="NCBIfam" id="NF040815">
    <property type="entry name" value="recomb_XerA_Arch"/>
    <property type="match status" value="1"/>
</dbReference>
<dbReference type="InterPro" id="IPR004107">
    <property type="entry name" value="Integrase_SAM-like_N"/>
</dbReference>
<evidence type="ECO:0000256" key="10">
    <source>
        <dbReference type="HAMAP-Rule" id="MF_01808"/>
    </source>
</evidence>
<dbReference type="AlphaFoldDB" id="K0IYX2"/>
<dbReference type="PROSITE" id="PS51900">
    <property type="entry name" value="CB"/>
    <property type="match status" value="1"/>
</dbReference>
<evidence type="ECO:0000256" key="4">
    <source>
        <dbReference type="ARBA" id="ARBA00022618"/>
    </source>
</evidence>
<reference evidence="14 15" key="1">
    <citation type="submission" date="2011-01" db="EMBL/GenBank/DDBJ databases">
        <title>Whole genome sequence of Amphibacillus xylinus NBRC 15112.</title>
        <authorList>
            <person name="Nakazawa H."/>
            <person name="Katano Y."/>
            <person name="Nakamura S."/>
            <person name="Sasagawa M."/>
            <person name="Fukada J."/>
            <person name="Arai T."/>
            <person name="Sasakura N."/>
            <person name="Mochizuki D."/>
            <person name="Hosoyama A."/>
            <person name="Harada K."/>
            <person name="Horikawa H."/>
            <person name="Kato Y."/>
            <person name="Harada T."/>
            <person name="Sasaki K."/>
            <person name="Sekiguchi M."/>
            <person name="Hodoyama M."/>
            <person name="Nishiko R."/>
            <person name="Narita H."/>
            <person name="Hanamaki A."/>
            <person name="Hata C."/>
            <person name="Konno Y."/>
            <person name="Niimura Y."/>
            <person name="Yamazaki S."/>
            <person name="Fujita N."/>
        </authorList>
    </citation>
    <scope>NUCLEOTIDE SEQUENCE [LARGE SCALE GENOMIC DNA]</scope>
    <source>
        <strain evidence="15">ATCC 51415 / DSM 6626 / JCM 7361 / LMG 17667 / NBRC 15112 / Ep01</strain>
    </source>
</reference>
<feature type="active site" evidence="10">
    <location>
        <position position="172"/>
    </location>
</feature>